<evidence type="ECO:0000256" key="1">
    <source>
        <dbReference type="SAM" id="MobiDB-lite"/>
    </source>
</evidence>
<name>A0ABT6A7V7_9ACTN</name>
<sequence>MNPFAEREKPERDSALPKATEPARSEHGGDSSRREIARQIALEGLRADRHVLETSAATAYRDFSYAHPA</sequence>
<accession>A0ABT6A7V7</accession>
<feature type="region of interest" description="Disordered" evidence="1">
    <location>
        <begin position="1"/>
        <end position="37"/>
    </location>
</feature>
<organism evidence="2 3">
    <name type="scientific">Streptomyces tropicalis</name>
    <dbReference type="NCBI Taxonomy" id="3034234"/>
    <lineage>
        <taxon>Bacteria</taxon>
        <taxon>Bacillati</taxon>
        <taxon>Actinomycetota</taxon>
        <taxon>Actinomycetes</taxon>
        <taxon>Kitasatosporales</taxon>
        <taxon>Streptomycetaceae</taxon>
        <taxon>Streptomyces</taxon>
    </lineage>
</organism>
<reference evidence="2 3" key="1">
    <citation type="submission" date="2023-03" db="EMBL/GenBank/DDBJ databases">
        <title>Draft genome sequence of Streptomyces sp. K1PA1 isolated from peat swamp forest in Thailand.</title>
        <authorList>
            <person name="Klaysubun C."/>
            <person name="Duangmal K."/>
        </authorList>
    </citation>
    <scope>NUCLEOTIDE SEQUENCE [LARGE SCALE GENOMIC DNA]</scope>
    <source>
        <strain evidence="2 3">K1PA1</strain>
    </source>
</reference>
<evidence type="ECO:0000313" key="3">
    <source>
        <dbReference type="Proteomes" id="UP001221150"/>
    </source>
</evidence>
<gene>
    <name evidence="2" type="ORF">P3H78_19325</name>
</gene>
<evidence type="ECO:0000313" key="2">
    <source>
        <dbReference type="EMBL" id="MDF3300737.1"/>
    </source>
</evidence>
<dbReference type="EMBL" id="JARJBB010000009">
    <property type="protein sequence ID" value="MDF3300737.1"/>
    <property type="molecule type" value="Genomic_DNA"/>
</dbReference>
<proteinExistence type="predicted"/>
<keyword evidence="3" id="KW-1185">Reference proteome</keyword>
<dbReference type="Proteomes" id="UP001221150">
    <property type="component" value="Unassembled WGS sequence"/>
</dbReference>
<protein>
    <submittedName>
        <fullName evidence="2">Uncharacterized protein</fullName>
    </submittedName>
</protein>
<comment type="caution">
    <text evidence="2">The sequence shown here is derived from an EMBL/GenBank/DDBJ whole genome shotgun (WGS) entry which is preliminary data.</text>
</comment>
<dbReference type="RefSeq" id="WP_276110288.1">
    <property type="nucleotide sequence ID" value="NZ_JARJBB010000009.1"/>
</dbReference>